<dbReference type="PANTHER" id="PTHR32502">
    <property type="entry name" value="N-ACETYLGALACTOSAMINE PERMEASE II COMPONENT-RELATED"/>
    <property type="match status" value="1"/>
</dbReference>
<keyword evidence="2" id="KW-0808">Transferase</keyword>
<dbReference type="GO" id="GO:0005886">
    <property type="term" value="C:plasma membrane"/>
    <property type="evidence" value="ECO:0007669"/>
    <property type="project" value="TreeGrafter"/>
</dbReference>
<accession>A0A0W8FTZ7</accession>
<keyword evidence="1" id="KW-0812">Transmembrane</keyword>
<dbReference type="AlphaFoldDB" id="A0A0W8FTZ7"/>
<dbReference type="EC" id="2.7.1.69" evidence="2"/>
<dbReference type="EMBL" id="LNQE01000851">
    <property type="protein sequence ID" value="KUG24332.1"/>
    <property type="molecule type" value="Genomic_DNA"/>
</dbReference>
<feature type="transmembrane region" description="Helical" evidence="1">
    <location>
        <begin position="206"/>
        <end position="223"/>
    </location>
</feature>
<dbReference type="Pfam" id="PF03613">
    <property type="entry name" value="EIID-AGA"/>
    <property type="match status" value="1"/>
</dbReference>
<feature type="transmembrane region" description="Helical" evidence="1">
    <location>
        <begin position="230"/>
        <end position="249"/>
    </location>
</feature>
<reference evidence="2" key="1">
    <citation type="journal article" date="2015" name="Proc. Natl. Acad. Sci. U.S.A.">
        <title>Networks of energetic and metabolic interactions define dynamics in microbial communities.</title>
        <authorList>
            <person name="Embree M."/>
            <person name="Liu J.K."/>
            <person name="Al-Bassam M.M."/>
            <person name="Zengler K."/>
        </authorList>
    </citation>
    <scope>NUCLEOTIDE SEQUENCE</scope>
</reference>
<protein>
    <submittedName>
        <fullName evidence="2">Pts system, mannose-specific iid component</fullName>
        <ecNumber evidence="2">2.7.1.69</ecNumber>
    </submittedName>
</protein>
<dbReference type="InterPro" id="IPR004704">
    <property type="entry name" value="PTS_IID_man"/>
</dbReference>
<organism evidence="2">
    <name type="scientific">hydrocarbon metagenome</name>
    <dbReference type="NCBI Taxonomy" id="938273"/>
    <lineage>
        <taxon>unclassified sequences</taxon>
        <taxon>metagenomes</taxon>
        <taxon>ecological metagenomes</taxon>
    </lineage>
</organism>
<evidence type="ECO:0000313" key="2">
    <source>
        <dbReference type="EMBL" id="KUG24332.1"/>
    </source>
</evidence>
<keyword evidence="1" id="KW-1133">Transmembrane helix</keyword>
<dbReference type="GO" id="GO:0009401">
    <property type="term" value="P:phosphoenolpyruvate-dependent sugar phosphotransferase system"/>
    <property type="evidence" value="ECO:0007669"/>
    <property type="project" value="InterPro"/>
</dbReference>
<comment type="caution">
    <text evidence="2">The sequence shown here is derived from an EMBL/GenBank/DDBJ whole genome shotgun (WGS) entry which is preliminary data.</text>
</comment>
<dbReference type="PANTHER" id="PTHR32502:SF23">
    <property type="entry name" value="TRANSPORT PROTEIN, PTS SYSTEM"/>
    <property type="match status" value="1"/>
</dbReference>
<gene>
    <name evidence="2" type="ORF">ASZ90_005883</name>
</gene>
<dbReference type="GO" id="GO:0016740">
    <property type="term" value="F:transferase activity"/>
    <property type="evidence" value="ECO:0007669"/>
    <property type="project" value="UniProtKB-KW"/>
</dbReference>
<sequence length="250" mass="28253">MKKTTLMKIFLRSFFIQTTLNFRRMQNVGFAMAITPLVREWQLRQKDSARMLNRHLQLFNTNPYLSASVMGSVVRLEEEQKDKDDDSIVLSIKQSLMGSYAAIGDIFFWGALRPFAAIIAVILSYMGFMLAPVAFLLIYTPAHIWIRLKGFIEGYRGGKNGFEFIRSLALPSVAVKIRWFALVVLAGSVTWLSGFGDWPFTVNSEIIMKLTAISSVLICLLLINKGMSQIYIIYGAVILFFLISGRGLLN</sequence>
<dbReference type="PROSITE" id="PS51108">
    <property type="entry name" value="PTS_EIID"/>
    <property type="match status" value="1"/>
</dbReference>
<feature type="transmembrane region" description="Helical" evidence="1">
    <location>
        <begin position="115"/>
        <end position="139"/>
    </location>
</feature>
<keyword evidence="1" id="KW-0472">Membrane</keyword>
<name>A0A0W8FTZ7_9ZZZZ</name>
<proteinExistence type="predicted"/>
<evidence type="ECO:0000256" key="1">
    <source>
        <dbReference type="SAM" id="Phobius"/>
    </source>
</evidence>
<dbReference type="InterPro" id="IPR050303">
    <property type="entry name" value="GatZ_KbaZ_carbometab"/>
</dbReference>
<feature type="transmembrane region" description="Helical" evidence="1">
    <location>
        <begin position="177"/>
        <end position="194"/>
    </location>
</feature>